<keyword evidence="3" id="KW-1185">Reference proteome</keyword>
<dbReference type="Proteomes" id="UP001597052">
    <property type="component" value="Unassembled WGS sequence"/>
</dbReference>
<evidence type="ECO:0000313" key="3">
    <source>
        <dbReference type="Proteomes" id="UP001597052"/>
    </source>
</evidence>
<feature type="transmembrane region" description="Helical" evidence="1">
    <location>
        <begin position="61"/>
        <end position="81"/>
    </location>
</feature>
<name>A0ABD6DBQ5_9EURY</name>
<dbReference type="RefSeq" id="WP_256397686.1">
    <property type="nucleotide sequence ID" value="NZ_JANHDJ010000010.1"/>
</dbReference>
<comment type="caution">
    <text evidence="2">The sequence shown here is derived from an EMBL/GenBank/DDBJ whole genome shotgun (WGS) entry which is preliminary data.</text>
</comment>
<feature type="transmembrane region" description="Helical" evidence="1">
    <location>
        <begin position="6"/>
        <end position="24"/>
    </location>
</feature>
<accession>A0ABD6DBQ5</accession>
<keyword evidence="1" id="KW-0472">Membrane</keyword>
<proteinExistence type="predicted"/>
<organism evidence="2 3">
    <name type="scientific">Halohasta litorea</name>
    <dbReference type="NCBI Taxonomy" id="869891"/>
    <lineage>
        <taxon>Archaea</taxon>
        <taxon>Methanobacteriati</taxon>
        <taxon>Methanobacteriota</taxon>
        <taxon>Stenosarchaea group</taxon>
        <taxon>Halobacteria</taxon>
        <taxon>Halobacteriales</taxon>
        <taxon>Haloferacaceae</taxon>
        <taxon>Halohasta</taxon>
    </lineage>
</organism>
<gene>
    <name evidence="2" type="ORF">ACFSBW_17865</name>
</gene>
<reference evidence="2 3" key="1">
    <citation type="journal article" date="2019" name="Int. J. Syst. Evol. Microbiol.">
        <title>The Global Catalogue of Microorganisms (GCM) 10K type strain sequencing project: providing services to taxonomists for standard genome sequencing and annotation.</title>
        <authorList>
            <consortium name="The Broad Institute Genomics Platform"/>
            <consortium name="The Broad Institute Genome Sequencing Center for Infectious Disease"/>
            <person name="Wu L."/>
            <person name="Ma J."/>
        </authorList>
    </citation>
    <scope>NUCLEOTIDE SEQUENCE [LARGE SCALE GENOMIC DNA]</scope>
    <source>
        <strain evidence="2 3">CGMCC 1.10593</strain>
    </source>
</reference>
<keyword evidence="1" id="KW-1133">Transmembrane helix</keyword>
<evidence type="ECO:0000313" key="2">
    <source>
        <dbReference type="EMBL" id="MFD1643729.1"/>
    </source>
</evidence>
<sequence length="87" mass="9331">MATPSSPPVLGLSFVLLAVFVASWRYQFGELPPLRATAVVGLGALIVVYSLASIPEVLADPLHYAVVIAGMLVLSAVWSRVRRLIRT</sequence>
<protein>
    <submittedName>
        <fullName evidence="2">Uncharacterized protein</fullName>
    </submittedName>
</protein>
<evidence type="ECO:0000256" key="1">
    <source>
        <dbReference type="SAM" id="Phobius"/>
    </source>
</evidence>
<feature type="transmembrane region" description="Helical" evidence="1">
    <location>
        <begin position="36"/>
        <end position="55"/>
    </location>
</feature>
<dbReference type="AlphaFoldDB" id="A0ABD6DBQ5"/>
<dbReference type="EMBL" id="JBHUDM010000008">
    <property type="protein sequence ID" value="MFD1643729.1"/>
    <property type="molecule type" value="Genomic_DNA"/>
</dbReference>
<keyword evidence="1" id="KW-0812">Transmembrane</keyword>